<feature type="domain" description="DUF8073" evidence="3">
    <location>
        <begin position="205"/>
        <end position="244"/>
    </location>
</feature>
<gene>
    <name evidence="5" type="ORF">NDI79_16340</name>
</gene>
<evidence type="ECO:0000313" key="5">
    <source>
        <dbReference type="EMBL" id="MDS0295744.1"/>
    </source>
</evidence>
<comment type="caution">
    <text evidence="5">The sequence shown here is derived from an EMBL/GenBank/DDBJ whole genome shotgun (WGS) entry which is preliminary data.</text>
</comment>
<evidence type="ECO:0000313" key="6">
    <source>
        <dbReference type="Proteomes" id="UP001254813"/>
    </source>
</evidence>
<feature type="compositionally biased region" description="Acidic residues" evidence="1">
    <location>
        <begin position="298"/>
        <end position="310"/>
    </location>
</feature>
<organism evidence="5 6">
    <name type="scientific">Halogeometricum luteum</name>
    <dbReference type="NCBI Taxonomy" id="2950537"/>
    <lineage>
        <taxon>Archaea</taxon>
        <taxon>Methanobacteriati</taxon>
        <taxon>Methanobacteriota</taxon>
        <taxon>Stenosarchaea group</taxon>
        <taxon>Halobacteria</taxon>
        <taxon>Halobacteriales</taxon>
        <taxon>Haloferacaceae</taxon>
        <taxon>Halogeometricum</taxon>
    </lineage>
</organism>
<dbReference type="InterPro" id="IPR058810">
    <property type="entry name" value="DUF8073_C"/>
</dbReference>
<feature type="compositionally biased region" description="Polar residues" evidence="1">
    <location>
        <begin position="283"/>
        <end position="297"/>
    </location>
</feature>
<dbReference type="EMBL" id="JAMQOQ010000004">
    <property type="protein sequence ID" value="MDS0295744.1"/>
    <property type="molecule type" value="Genomic_DNA"/>
</dbReference>
<evidence type="ECO:0000256" key="1">
    <source>
        <dbReference type="SAM" id="MobiDB-lite"/>
    </source>
</evidence>
<dbReference type="Pfam" id="PF26270">
    <property type="entry name" value="DUF8073_C"/>
    <property type="match status" value="1"/>
</dbReference>
<proteinExistence type="predicted"/>
<sequence>MSLGTCFDLLSRIVERYESEGGSVRAVETTTDDDRAVRATITVSAAVLGSAGGQRPTLVAESASVDDEGGVEVSFSASNLADVVEHHGASVDADVRGASSTDDGELVLTVGVVIEPLTDASGMVSTDDADAETDVGADGTQLAAGESSDSIERTAENGVEAFGGGDGTGEDRTEADERGGDGPTASPSAAEELAAVRDESVLPCEDVEYLERLYERCETFTEMTRLIEMDVTSETVRRYMIEADIHSPTTYDTVPRTEESESGESQLREPGTGEPDGPKPESDPSTAQSTVPDSSGTDPDEEWESEEDSSSEPSPDAVGAEKLVTDGIGLPNSVQIPDVVDAVTVSVTLYGFARRLDLEQEDARELLRQLDLLDFVPRRLPAGRRQEISHEDVAEQIRRSAGSA</sequence>
<dbReference type="InterPro" id="IPR058811">
    <property type="entry name" value="DUF8073_N"/>
</dbReference>
<dbReference type="InterPro" id="IPR058809">
    <property type="entry name" value="DUF8073_M"/>
</dbReference>
<evidence type="ECO:0000259" key="4">
    <source>
        <dbReference type="Pfam" id="PF26272"/>
    </source>
</evidence>
<dbReference type="RefSeq" id="WP_310929701.1">
    <property type="nucleotide sequence ID" value="NZ_JAMQOQ010000004.1"/>
</dbReference>
<feature type="compositionally biased region" description="Basic and acidic residues" evidence="1">
    <location>
        <begin position="169"/>
        <end position="180"/>
    </location>
</feature>
<accession>A0ABU2G617</accession>
<keyword evidence="6" id="KW-1185">Reference proteome</keyword>
<dbReference type="Proteomes" id="UP001254813">
    <property type="component" value="Unassembled WGS sequence"/>
</dbReference>
<feature type="domain" description="DUF8073" evidence="4">
    <location>
        <begin position="5"/>
        <end position="114"/>
    </location>
</feature>
<feature type="region of interest" description="Disordered" evidence="1">
    <location>
        <begin position="123"/>
        <end position="194"/>
    </location>
</feature>
<protein>
    <submittedName>
        <fullName evidence="5">Uncharacterized protein</fullName>
    </submittedName>
</protein>
<dbReference type="Pfam" id="PF26272">
    <property type="entry name" value="DUF8073_N"/>
    <property type="match status" value="1"/>
</dbReference>
<name>A0ABU2G617_9EURY</name>
<feature type="region of interest" description="Disordered" evidence="1">
    <location>
        <begin position="247"/>
        <end position="319"/>
    </location>
</feature>
<dbReference type="Pfam" id="PF26271">
    <property type="entry name" value="DUF8073_M"/>
    <property type="match status" value="1"/>
</dbReference>
<feature type="domain" description="DUF8073" evidence="2">
    <location>
        <begin position="338"/>
        <end position="400"/>
    </location>
</feature>
<evidence type="ECO:0000259" key="3">
    <source>
        <dbReference type="Pfam" id="PF26271"/>
    </source>
</evidence>
<evidence type="ECO:0000259" key="2">
    <source>
        <dbReference type="Pfam" id="PF26270"/>
    </source>
</evidence>
<reference evidence="5 6" key="1">
    <citation type="submission" date="2022-06" db="EMBL/GenBank/DDBJ databases">
        <title>Halogeometricum sp. a new haloarchaeum isolate from saline soil.</title>
        <authorList>
            <person name="Strakova D."/>
            <person name="Galisteo C."/>
            <person name="Sanchez-Porro C."/>
            <person name="Ventosa A."/>
        </authorList>
    </citation>
    <scope>NUCLEOTIDE SEQUENCE [LARGE SCALE GENOMIC DNA]</scope>
    <source>
        <strain evidence="6">S3BR25-2</strain>
    </source>
</reference>